<reference evidence="2 3" key="1">
    <citation type="submission" date="2017-11" db="EMBL/GenBank/DDBJ databases">
        <title>Effect of PGPRs.</title>
        <authorList>
            <person name="Oliva R."/>
            <person name="Nong J."/>
            <person name="Roman V."/>
        </authorList>
    </citation>
    <scope>NUCLEOTIDE SEQUENCE [LARGE SCALE GENOMIC DNA]</scope>
    <source>
        <strain evidence="2">Inb918</strain>
    </source>
</reference>
<dbReference type="Pfam" id="PF16778">
    <property type="entry name" value="Phage_tail_APC"/>
    <property type="match status" value="1"/>
</dbReference>
<dbReference type="InterPro" id="IPR031893">
    <property type="entry name" value="Phage_tail_APC"/>
</dbReference>
<proteinExistence type="predicted"/>
<dbReference type="Proteomes" id="UP000282760">
    <property type="component" value="Chromosome"/>
</dbReference>
<accession>A0A3T0JQC4</accession>
<gene>
    <name evidence="2" type="ORF">CT157_06265</name>
</gene>
<evidence type="ECO:0000259" key="1">
    <source>
        <dbReference type="Pfam" id="PF16778"/>
    </source>
</evidence>
<evidence type="ECO:0000313" key="3">
    <source>
        <dbReference type="Proteomes" id="UP000282760"/>
    </source>
</evidence>
<dbReference type="EMBL" id="CP024646">
    <property type="protein sequence ID" value="AZV25617.1"/>
    <property type="molecule type" value="Genomic_DNA"/>
</dbReference>
<organism evidence="2 3">
    <name type="scientific">Pseudomonas syringae</name>
    <dbReference type="NCBI Taxonomy" id="317"/>
    <lineage>
        <taxon>Bacteria</taxon>
        <taxon>Pseudomonadati</taxon>
        <taxon>Pseudomonadota</taxon>
        <taxon>Gammaproteobacteria</taxon>
        <taxon>Pseudomonadales</taxon>
        <taxon>Pseudomonadaceae</taxon>
        <taxon>Pseudomonas</taxon>
    </lineage>
</organism>
<dbReference type="AlphaFoldDB" id="A0A3T0JQC4"/>
<feature type="domain" description="Phage tail assembly chaperone-like" evidence="1">
    <location>
        <begin position="69"/>
        <end position="137"/>
    </location>
</feature>
<evidence type="ECO:0000313" key="2">
    <source>
        <dbReference type="EMBL" id="AZV25617.1"/>
    </source>
</evidence>
<protein>
    <recommendedName>
        <fullName evidence="1">Phage tail assembly chaperone-like domain-containing protein</fullName>
    </recommendedName>
</protein>
<sequence length="147" mass="16584">MTTIYFYAQSRGFDLVDSPYPEPPEGAVEITRAQYAELFAGQASCKVISASASGQPVLIDPVISPQALASRERAWRDNVLQDTQWLVWRDAEELEVGEGTTLRTEEFKQLLAYRQALRDWPNDPEFPDAQARPVEPDWLEGLLRSNG</sequence>
<name>A0A3T0JQC4_PSESX</name>